<evidence type="ECO:0000313" key="2">
    <source>
        <dbReference type="Proteomes" id="UP000265520"/>
    </source>
</evidence>
<protein>
    <submittedName>
        <fullName evidence="1">Uncharacterized protein</fullName>
    </submittedName>
</protein>
<dbReference type="Proteomes" id="UP000265520">
    <property type="component" value="Unassembled WGS sequence"/>
</dbReference>
<evidence type="ECO:0000313" key="1">
    <source>
        <dbReference type="EMBL" id="MCI66429.1"/>
    </source>
</evidence>
<feature type="non-terminal residue" evidence="1">
    <location>
        <position position="28"/>
    </location>
</feature>
<keyword evidence="2" id="KW-1185">Reference proteome</keyword>
<dbReference type="EMBL" id="LXQA010695184">
    <property type="protein sequence ID" value="MCI66429.1"/>
    <property type="molecule type" value="Genomic_DNA"/>
</dbReference>
<sequence>MFEDQGLMGYFDMLNGRVYPVLVKDFWP</sequence>
<organism evidence="1 2">
    <name type="scientific">Trifolium medium</name>
    <dbReference type="NCBI Taxonomy" id="97028"/>
    <lineage>
        <taxon>Eukaryota</taxon>
        <taxon>Viridiplantae</taxon>
        <taxon>Streptophyta</taxon>
        <taxon>Embryophyta</taxon>
        <taxon>Tracheophyta</taxon>
        <taxon>Spermatophyta</taxon>
        <taxon>Magnoliopsida</taxon>
        <taxon>eudicotyledons</taxon>
        <taxon>Gunneridae</taxon>
        <taxon>Pentapetalae</taxon>
        <taxon>rosids</taxon>
        <taxon>fabids</taxon>
        <taxon>Fabales</taxon>
        <taxon>Fabaceae</taxon>
        <taxon>Papilionoideae</taxon>
        <taxon>50 kb inversion clade</taxon>
        <taxon>NPAAA clade</taxon>
        <taxon>Hologalegina</taxon>
        <taxon>IRL clade</taxon>
        <taxon>Trifolieae</taxon>
        <taxon>Trifolium</taxon>
    </lineage>
</organism>
<name>A0A392TZF2_9FABA</name>
<reference evidence="1 2" key="1">
    <citation type="journal article" date="2018" name="Front. Plant Sci.">
        <title>Red Clover (Trifolium pratense) and Zigzag Clover (T. medium) - A Picture of Genomic Similarities and Differences.</title>
        <authorList>
            <person name="Dluhosova J."/>
            <person name="Istvanek J."/>
            <person name="Nedelnik J."/>
            <person name="Repkova J."/>
        </authorList>
    </citation>
    <scope>NUCLEOTIDE SEQUENCE [LARGE SCALE GENOMIC DNA]</scope>
    <source>
        <strain evidence="2">cv. 10/8</strain>
        <tissue evidence="1">Leaf</tissue>
    </source>
</reference>
<accession>A0A392TZF2</accession>
<comment type="caution">
    <text evidence="1">The sequence shown here is derived from an EMBL/GenBank/DDBJ whole genome shotgun (WGS) entry which is preliminary data.</text>
</comment>
<dbReference type="AlphaFoldDB" id="A0A392TZF2"/>
<proteinExistence type="predicted"/>